<dbReference type="AlphaFoldDB" id="A0A812SGQ9"/>
<comment type="subcellular location">
    <subcellularLocation>
        <location evidence="1">Plastid</location>
    </subcellularLocation>
</comment>
<gene>
    <name evidence="4" type="primary">PAP11</name>
    <name evidence="4" type="ORF">SPIL2461_LOCUS12239</name>
</gene>
<feature type="domain" description="Plastid lipid-associated protein/fibrillin conserved" evidence="3">
    <location>
        <begin position="115"/>
        <end position="144"/>
    </location>
</feature>
<comment type="caution">
    <text evidence="4">The sequence shown here is derived from an EMBL/GenBank/DDBJ whole genome shotgun (WGS) entry which is preliminary data.</text>
</comment>
<sequence length="148" mass="15549">MDNFATSLASAQASAPKASAAMLTGTWNLVYTTEKEVLSLIGDPGVSVYQKLDSGAGTLGNSIVFTDGKRFDVKGTVSSGAPPEDATATYPPGLRSDFRFVGASLTVSPGLILPLPPFGAGWFVSVYLDDNLRVNRDSRGDLAIYLRA</sequence>
<accession>A0A812SGQ9</accession>
<reference evidence="4" key="1">
    <citation type="submission" date="2021-02" db="EMBL/GenBank/DDBJ databases">
        <authorList>
            <person name="Dougan E. K."/>
            <person name="Rhodes N."/>
            <person name="Thang M."/>
            <person name="Chan C."/>
        </authorList>
    </citation>
    <scope>NUCLEOTIDE SEQUENCE</scope>
</reference>
<evidence type="ECO:0000256" key="2">
    <source>
        <dbReference type="ARBA" id="ARBA00022640"/>
    </source>
</evidence>
<name>A0A812SGQ9_SYMPI</name>
<dbReference type="Proteomes" id="UP000649617">
    <property type="component" value="Unassembled WGS sequence"/>
</dbReference>
<proteinExistence type="predicted"/>
<protein>
    <submittedName>
        <fullName evidence="4">PAP11 protein</fullName>
    </submittedName>
</protein>
<evidence type="ECO:0000313" key="4">
    <source>
        <dbReference type="EMBL" id="CAE7480096.1"/>
    </source>
</evidence>
<dbReference type="PANTHER" id="PTHR31906">
    <property type="entry name" value="PLASTID-LIPID-ASSOCIATED PROTEIN 4, CHLOROPLASTIC-RELATED"/>
    <property type="match status" value="1"/>
</dbReference>
<keyword evidence="5" id="KW-1185">Reference proteome</keyword>
<dbReference type="GO" id="GO:0009536">
    <property type="term" value="C:plastid"/>
    <property type="evidence" value="ECO:0007669"/>
    <property type="project" value="UniProtKB-SubCell"/>
</dbReference>
<organism evidence="4 5">
    <name type="scientific">Symbiodinium pilosum</name>
    <name type="common">Dinoflagellate</name>
    <dbReference type="NCBI Taxonomy" id="2952"/>
    <lineage>
        <taxon>Eukaryota</taxon>
        <taxon>Sar</taxon>
        <taxon>Alveolata</taxon>
        <taxon>Dinophyceae</taxon>
        <taxon>Suessiales</taxon>
        <taxon>Symbiodiniaceae</taxon>
        <taxon>Symbiodinium</taxon>
    </lineage>
</organism>
<dbReference type="EMBL" id="CAJNIZ010024858">
    <property type="protein sequence ID" value="CAE7480096.1"/>
    <property type="molecule type" value="Genomic_DNA"/>
</dbReference>
<evidence type="ECO:0000313" key="5">
    <source>
        <dbReference type="Proteomes" id="UP000649617"/>
    </source>
</evidence>
<dbReference type="Pfam" id="PF04755">
    <property type="entry name" value="PAP_fibrillin"/>
    <property type="match status" value="2"/>
</dbReference>
<evidence type="ECO:0000256" key="1">
    <source>
        <dbReference type="ARBA" id="ARBA00004474"/>
    </source>
</evidence>
<evidence type="ECO:0000259" key="3">
    <source>
        <dbReference type="Pfam" id="PF04755"/>
    </source>
</evidence>
<dbReference type="InterPro" id="IPR006843">
    <property type="entry name" value="PAP/fibrillin_dom"/>
</dbReference>
<dbReference type="InterPro" id="IPR039633">
    <property type="entry name" value="PAP"/>
</dbReference>
<keyword evidence="2" id="KW-0934">Plastid</keyword>
<dbReference type="OrthoDB" id="423069at2759"/>
<feature type="domain" description="Plastid lipid-associated protein/fibrillin conserved" evidence="3">
    <location>
        <begin position="7"/>
        <end position="67"/>
    </location>
</feature>